<organism evidence="1 2">
    <name type="scientific">Paraburkholderia silvatlantica</name>
    <dbReference type="NCBI Taxonomy" id="321895"/>
    <lineage>
        <taxon>Bacteria</taxon>
        <taxon>Pseudomonadati</taxon>
        <taxon>Pseudomonadota</taxon>
        <taxon>Betaproteobacteria</taxon>
        <taxon>Burkholderiales</taxon>
        <taxon>Burkholderiaceae</taxon>
        <taxon>Paraburkholderia</taxon>
    </lineage>
</organism>
<keyword evidence="2" id="KW-1185">Reference proteome</keyword>
<sequence>MNRVAYCHFCDDVRLEVGNKSSLMGVYGGDLQVPSFPYVLPKFAVVTFIRTHIDKPISTLVFEVRDGSDVLVRHEVPPEELASAQRTILARDDGSEPAQAVALGATTFLSPLSLNQPTVVKAVVICDGEEMIAGKLYVRQMDQALVPAGA</sequence>
<dbReference type="RefSeq" id="WP_133253703.1">
    <property type="nucleotide sequence ID" value="NZ_JACHVZ010000016.1"/>
</dbReference>
<comment type="caution">
    <text evidence="1">The sequence shown here is derived from an EMBL/GenBank/DDBJ whole genome shotgun (WGS) entry which is preliminary data.</text>
</comment>
<evidence type="ECO:0000313" key="2">
    <source>
        <dbReference type="Proteomes" id="UP000533533"/>
    </source>
</evidence>
<name>A0ABR6FVA0_9BURK</name>
<dbReference type="Proteomes" id="UP000533533">
    <property type="component" value="Unassembled WGS sequence"/>
</dbReference>
<accession>A0ABR6FVA0</accession>
<reference evidence="1 2" key="1">
    <citation type="submission" date="2020-08" db="EMBL/GenBank/DDBJ databases">
        <title>Genomic Encyclopedia of Type Strains, Phase IV (KMG-V): Genome sequencing to study the core and pangenomes of soil and plant-associated prokaryotes.</title>
        <authorList>
            <person name="Whitman W."/>
        </authorList>
    </citation>
    <scope>NUCLEOTIDE SEQUENCE [LARGE SCALE GENOMIC DNA]</scope>
    <source>
        <strain evidence="1 2">SRMrh-85</strain>
    </source>
</reference>
<protein>
    <submittedName>
        <fullName evidence="1">Uncharacterized protein</fullName>
    </submittedName>
</protein>
<evidence type="ECO:0000313" key="1">
    <source>
        <dbReference type="EMBL" id="MBB2930992.1"/>
    </source>
</evidence>
<dbReference type="InterPro" id="IPR054221">
    <property type="entry name" value="DUF6941"/>
</dbReference>
<gene>
    <name evidence="1" type="ORF">FHX59_005459</name>
</gene>
<dbReference type="Pfam" id="PF22091">
    <property type="entry name" value="DUF6941"/>
    <property type="match status" value="1"/>
</dbReference>
<dbReference type="EMBL" id="JACHVZ010000016">
    <property type="protein sequence ID" value="MBB2930992.1"/>
    <property type="molecule type" value="Genomic_DNA"/>
</dbReference>
<proteinExistence type="predicted"/>